<reference evidence="1 2" key="1">
    <citation type="journal article" date="2015" name="Int. J. Syst. Evol. Microbiol.">
        <title>Revisiting Corynebacterium glyciniphilum (ex Kubota et al., 1972) sp. nov., nom. rev., isolated from putrefied banana.</title>
        <authorList>
            <person name="Al-Dilaimi A."/>
            <person name="Bednarz H."/>
            <person name="Lomker A."/>
            <person name="Niehaus K."/>
            <person name="Kalinowski J."/>
            <person name="Ruckert C."/>
        </authorList>
    </citation>
    <scope>NUCLEOTIDE SEQUENCE [LARGE SCALE GENOMIC DNA]</scope>
    <source>
        <strain evidence="1">AJ 3170</strain>
    </source>
</reference>
<dbReference type="OrthoDB" id="4426508at2"/>
<evidence type="ECO:0000313" key="1">
    <source>
        <dbReference type="EMBL" id="AHW65122.1"/>
    </source>
</evidence>
<dbReference type="HOGENOM" id="CLU_1649301_0_0_11"/>
<evidence type="ECO:0000313" key="2">
    <source>
        <dbReference type="Proteomes" id="UP000023703"/>
    </source>
</evidence>
<proteinExistence type="predicted"/>
<protein>
    <submittedName>
        <fullName evidence="1">Putative membrane protein</fullName>
    </submittedName>
</protein>
<dbReference type="Proteomes" id="UP000023703">
    <property type="component" value="Chromosome"/>
</dbReference>
<sequence>MSTTSTTRHTTAQVQGRTRRIVRSASASATVATLCLGIVACSGDGGEGTYSAVDGTTTATVTVTSTVTETTVPDHSAVPDPEPDPVPEPCSLESLHRTEGMEALDVLIYCDGAWMRAGQWQTDHLRNLVWTGDMWVEYLPDDTTPGTGYPCYDAGRLEQDGVPPALRDQLTLCE</sequence>
<keyword evidence="2" id="KW-1185">Reference proteome</keyword>
<organism evidence="1 2">
    <name type="scientific">Corynebacterium glyciniphilum AJ 3170</name>
    <dbReference type="NCBI Taxonomy" id="1404245"/>
    <lineage>
        <taxon>Bacteria</taxon>
        <taxon>Bacillati</taxon>
        <taxon>Actinomycetota</taxon>
        <taxon>Actinomycetes</taxon>
        <taxon>Mycobacteriales</taxon>
        <taxon>Corynebacteriaceae</taxon>
        <taxon>Corynebacterium</taxon>
    </lineage>
</organism>
<accession>X5DWW3</accession>
<dbReference type="KEGG" id="cgy:CGLY_13410"/>
<gene>
    <name evidence="1" type="ORF">CGLY_13410</name>
</gene>
<dbReference type="EMBL" id="CP006842">
    <property type="protein sequence ID" value="AHW65122.1"/>
    <property type="molecule type" value="Genomic_DNA"/>
</dbReference>
<dbReference type="RefSeq" id="WP_144313695.1">
    <property type="nucleotide sequence ID" value="NZ_CP006842.1"/>
</dbReference>
<dbReference type="eggNOG" id="ENOG5031K59">
    <property type="taxonomic scope" value="Bacteria"/>
</dbReference>
<dbReference type="AlphaFoldDB" id="X5DWW3"/>
<name>X5DWW3_9CORY</name>